<dbReference type="Gene3D" id="1.20.1260.60">
    <property type="entry name" value="Vacuolar protein sorting-associated protein Ist1"/>
    <property type="match status" value="1"/>
</dbReference>
<feature type="compositionally biased region" description="Pro residues" evidence="3">
    <location>
        <begin position="324"/>
        <end position="341"/>
    </location>
</feature>
<name>L8H891_ACACF</name>
<dbReference type="AlphaFoldDB" id="L8H891"/>
<feature type="compositionally biased region" description="Pro residues" evidence="3">
    <location>
        <begin position="216"/>
        <end position="228"/>
    </location>
</feature>
<comment type="similarity">
    <text evidence="1">Belongs to the IST1 family.</text>
</comment>
<evidence type="ECO:0000313" key="4">
    <source>
        <dbReference type="EMBL" id="ELR21719.1"/>
    </source>
</evidence>
<gene>
    <name evidence="4" type="ORF">ACA1_384530</name>
</gene>
<dbReference type="OMA" id="YQPFPNI"/>
<dbReference type="Pfam" id="PF03398">
    <property type="entry name" value="Ist1"/>
    <property type="match status" value="1"/>
</dbReference>
<accession>L8H891</accession>
<organism evidence="4 5">
    <name type="scientific">Acanthamoeba castellanii (strain ATCC 30010 / Neff)</name>
    <dbReference type="NCBI Taxonomy" id="1257118"/>
    <lineage>
        <taxon>Eukaryota</taxon>
        <taxon>Amoebozoa</taxon>
        <taxon>Discosea</taxon>
        <taxon>Longamoebia</taxon>
        <taxon>Centramoebida</taxon>
        <taxon>Acanthamoebidae</taxon>
        <taxon>Acanthamoeba</taxon>
    </lineage>
</organism>
<feature type="compositionally biased region" description="Pro residues" evidence="3">
    <location>
        <begin position="243"/>
        <end position="258"/>
    </location>
</feature>
<feature type="coiled-coil region" evidence="2">
    <location>
        <begin position="36"/>
        <end position="67"/>
    </location>
</feature>
<keyword evidence="2" id="KW-0175">Coiled coil</keyword>
<dbReference type="PANTHER" id="PTHR12161">
    <property type="entry name" value="IST1 FAMILY MEMBER"/>
    <property type="match status" value="1"/>
</dbReference>
<dbReference type="GO" id="GO:0015031">
    <property type="term" value="P:protein transport"/>
    <property type="evidence" value="ECO:0007669"/>
    <property type="project" value="InterPro"/>
</dbReference>
<dbReference type="KEGG" id="acan:ACA1_384530"/>
<dbReference type="FunFam" id="1.20.1260.60:FF:000002">
    <property type="entry name" value="Vacuolar protein sorting-associated protein IST1"/>
    <property type="match status" value="1"/>
</dbReference>
<proteinExistence type="inferred from homology"/>
<reference evidence="4 5" key="1">
    <citation type="journal article" date="2013" name="Genome Biol.">
        <title>Genome of Acanthamoeba castellanii highlights extensive lateral gene transfer and early evolution of tyrosine kinase signaling.</title>
        <authorList>
            <person name="Clarke M."/>
            <person name="Lohan A.J."/>
            <person name="Liu B."/>
            <person name="Lagkouvardos I."/>
            <person name="Roy S."/>
            <person name="Zafar N."/>
            <person name="Bertelli C."/>
            <person name="Schilde C."/>
            <person name="Kianianmomeni A."/>
            <person name="Burglin T.R."/>
            <person name="Frech C."/>
            <person name="Turcotte B."/>
            <person name="Kopec K.O."/>
            <person name="Synnott J.M."/>
            <person name="Choo C."/>
            <person name="Paponov I."/>
            <person name="Finkler A."/>
            <person name="Soon Heng Tan C."/>
            <person name="Hutchins A.P."/>
            <person name="Weinmeier T."/>
            <person name="Rattei T."/>
            <person name="Chu J.S."/>
            <person name="Gimenez G."/>
            <person name="Irimia M."/>
            <person name="Rigden D.J."/>
            <person name="Fitzpatrick D.A."/>
            <person name="Lorenzo-Morales J."/>
            <person name="Bateman A."/>
            <person name="Chiu C.H."/>
            <person name="Tang P."/>
            <person name="Hegemann P."/>
            <person name="Fromm H."/>
            <person name="Raoult D."/>
            <person name="Greub G."/>
            <person name="Miranda-Saavedra D."/>
            <person name="Chen N."/>
            <person name="Nash P."/>
            <person name="Ginger M.L."/>
            <person name="Horn M."/>
            <person name="Schaap P."/>
            <person name="Caler L."/>
            <person name="Loftus B."/>
        </authorList>
    </citation>
    <scope>NUCLEOTIDE SEQUENCE [LARGE SCALE GENOMIC DNA]</scope>
    <source>
        <strain evidence="4 5">Neff</strain>
    </source>
</reference>
<evidence type="ECO:0000313" key="5">
    <source>
        <dbReference type="Proteomes" id="UP000011083"/>
    </source>
</evidence>
<dbReference type="PRINTS" id="PR01217">
    <property type="entry name" value="PRICHEXTENSN"/>
</dbReference>
<protein>
    <recommendedName>
        <fullName evidence="6">IST1 homolog</fullName>
    </recommendedName>
</protein>
<evidence type="ECO:0000256" key="3">
    <source>
        <dbReference type="SAM" id="MobiDB-lite"/>
    </source>
</evidence>
<dbReference type="GeneID" id="14922629"/>
<dbReference type="EMBL" id="KB007900">
    <property type="protein sequence ID" value="ELR21719.1"/>
    <property type="molecule type" value="Genomic_DNA"/>
</dbReference>
<sequence length="360" mass="39978">MAEWFQSMAEWFWPRFDPNKCKLYLKSAVVRMNLKKKKGQEQNKLAEKEISELVKQEKDEMARLRVEQLVREQRLLEAYDVLELFCEIVVTRLQLINIEIPDDLAEAVHTLTWASLRVAIPELKQVANQFKLKYGEEFLKAALDNTSCYVNEELMEKLSVCCPEKDFVEEEFFRLSPVPDKTTQLEFASFGQDGPSSMPPMPSTTDCCPPAGGAPMPMPMLPQQPLPQPQHFSTAPAPASTYGPPPQPTPTAIPPYVPPDLDFGDWSSPLGPSAFPHLPRPAPSHQAPPGMPAPAIGDVFGHIDPSLQFPPIPTDNPDPAFVSPTPPTAGKHPPPSSPPPKFVLSAPSHYDRLTPPFVFA</sequence>
<dbReference type="InterPro" id="IPR042277">
    <property type="entry name" value="IST1-like"/>
</dbReference>
<keyword evidence="5" id="KW-1185">Reference proteome</keyword>
<evidence type="ECO:0000256" key="2">
    <source>
        <dbReference type="SAM" id="Coils"/>
    </source>
</evidence>
<feature type="region of interest" description="Disordered" evidence="3">
    <location>
        <begin position="213"/>
        <end position="349"/>
    </location>
</feature>
<dbReference type="InterPro" id="IPR005061">
    <property type="entry name" value="Ist1"/>
</dbReference>
<dbReference type="OrthoDB" id="29853at2759"/>
<dbReference type="STRING" id="1257118.L8H891"/>
<evidence type="ECO:0008006" key="6">
    <source>
        <dbReference type="Google" id="ProtNLM"/>
    </source>
</evidence>
<evidence type="ECO:0000256" key="1">
    <source>
        <dbReference type="ARBA" id="ARBA00005536"/>
    </source>
</evidence>
<dbReference type="Proteomes" id="UP000011083">
    <property type="component" value="Unassembled WGS sequence"/>
</dbReference>
<dbReference type="PANTHER" id="PTHR12161:SF5">
    <property type="entry name" value="IST1 HOMOLOG"/>
    <property type="match status" value="1"/>
</dbReference>
<dbReference type="RefSeq" id="XP_004347101.1">
    <property type="nucleotide sequence ID" value="XM_004347051.1"/>
</dbReference>
<dbReference type="VEuPathDB" id="AmoebaDB:ACA1_384530"/>